<dbReference type="Pfam" id="PF08701">
    <property type="entry name" value="GN3L_Grn1"/>
    <property type="match status" value="1"/>
</dbReference>
<feature type="region of interest" description="Disordered" evidence="7">
    <location>
        <begin position="45"/>
        <end position="133"/>
    </location>
</feature>
<comment type="subcellular location">
    <subcellularLocation>
        <location evidence="1">Nucleus</location>
        <location evidence="1">Nucleolus</location>
    </subcellularLocation>
</comment>
<protein>
    <recommendedName>
        <fullName evidence="2">Guanine nucleotide-binding protein-like 3</fullName>
    </recommendedName>
</protein>
<dbReference type="GeneTree" id="ENSGT00940000158320"/>
<keyword evidence="3" id="KW-0547">Nucleotide-binding</keyword>
<dbReference type="PANTHER" id="PTHR11089">
    <property type="entry name" value="GTP-BINDING PROTEIN-RELATED"/>
    <property type="match status" value="1"/>
</dbReference>
<organism evidence="9 10">
    <name type="scientific">Felis catus</name>
    <name type="common">Cat</name>
    <name type="synonym">Felis silvestris catus</name>
    <dbReference type="NCBI Taxonomy" id="9685"/>
    <lineage>
        <taxon>Eukaryota</taxon>
        <taxon>Metazoa</taxon>
        <taxon>Chordata</taxon>
        <taxon>Craniata</taxon>
        <taxon>Vertebrata</taxon>
        <taxon>Euteleostomi</taxon>
        <taxon>Mammalia</taxon>
        <taxon>Eutheria</taxon>
        <taxon>Laurasiatheria</taxon>
        <taxon>Carnivora</taxon>
        <taxon>Feliformia</taxon>
        <taxon>Felidae</taxon>
        <taxon>Felinae</taxon>
        <taxon>Felis</taxon>
    </lineage>
</organism>
<dbReference type="InterPro" id="IPR014813">
    <property type="entry name" value="Gnl3_N_dom"/>
</dbReference>
<evidence type="ECO:0000259" key="8">
    <source>
        <dbReference type="PROSITE" id="PS51721"/>
    </source>
</evidence>
<dbReference type="InterPro" id="IPR050755">
    <property type="entry name" value="TRAFAC_YlqF/YawG_RiboMat"/>
</dbReference>
<dbReference type="CDD" id="cd04178">
    <property type="entry name" value="Nucleostemin_like"/>
    <property type="match status" value="1"/>
</dbReference>
<feature type="compositionally biased region" description="Low complexity" evidence="7">
    <location>
        <begin position="82"/>
        <end position="104"/>
    </location>
</feature>
<dbReference type="PROSITE" id="PS51721">
    <property type="entry name" value="G_CP"/>
    <property type="match status" value="1"/>
</dbReference>
<evidence type="ECO:0000313" key="10">
    <source>
        <dbReference type="Proteomes" id="UP000823872"/>
    </source>
</evidence>
<feature type="region of interest" description="Disordered" evidence="7">
    <location>
        <begin position="148"/>
        <end position="183"/>
    </location>
</feature>
<keyword evidence="4" id="KW-0175">Coiled coil</keyword>
<dbReference type="InterPro" id="IPR006073">
    <property type="entry name" value="GTP-bd"/>
</dbReference>
<keyword evidence="5" id="KW-0342">GTP-binding</keyword>
<dbReference type="Pfam" id="PF01926">
    <property type="entry name" value="MMR_HSR1"/>
    <property type="match status" value="1"/>
</dbReference>
<dbReference type="Proteomes" id="UP000823872">
    <property type="component" value="Chromosome A2"/>
</dbReference>
<dbReference type="Gene3D" id="3.40.50.300">
    <property type="entry name" value="P-loop containing nucleotide triphosphate hydrolases"/>
    <property type="match status" value="1"/>
</dbReference>
<evidence type="ECO:0000256" key="1">
    <source>
        <dbReference type="ARBA" id="ARBA00004604"/>
    </source>
</evidence>
<feature type="compositionally biased region" description="Basic and acidic residues" evidence="7">
    <location>
        <begin position="303"/>
        <end position="322"/>
    </location>
</feature>
<evidence type="ECO:0000256" key="7">
    <source>
        <dbReference type="SAM" id="MobiDB-lite"/>
    </source>
</evidence>
<accession>A0ABI8ACZ2</accession>
<dbReference type="PANTHER" id="PTHR11089:SF11">
    <property type="entry name" value="GUANINE NUCLEOTIDE-BINDING PROTEIN-LIKE 3"/>
    <property type="match status" value="1"/>
</dbReference>
<evidence type="ECO:0000256" key="2">
    <source>
        <dbReference type="ARBA" id="ARBA00016532"/>
    </source>
</evidence>
<evidence type="ECO:0000313" key="9">
    <source>
        <dbReference type="Ensembl" id="ENSFCTP00005057101.1"/>
    </source>
</evidence>
<evidence type="ECO:0000256" key="3">
    <source>
        <dbReference type="ARBA" id="ARBA00022741"/>
    </source>
</evidence>
<dbReference type="SUPFAM" id="SSF52540">
    <property type="entry name" value="P-loop containing nucleoside triphosphate hydrolases"/>
    <property type="match status" value="1"/>
</dbReference>
<feature type="compositionally biased region" description="Basic and acidic residues" evidence="7">
    <location>
        <begin position="692"/>
        <end position="718"/>
    </location>
</feature>
<proteinExistence type="predicted"/>
<dbReference type="InterPro" id="IPR027417">
    <property type="entry name" value="P-loop_NTPase"/>
</dbReference>
<feature type="domain" description="CP-type G" evidence="8">
    <location>
        <begin position="360"/>
        <end position="540"/>
    </location>
</feature>
<feature type="compositionally biased region" description="Low complexity" evidence="7">
    <location>
        <begin position="56"/>
        <end position="73"/>
    </location>
</feature>
<name>A0ABI8ACZ2_FELCA</name>
<reference evidence="9" key="3">
    <citation type="submission" date="2025-09" db="UniProtKB">
        <authorList>
            <consortium name="Ensembl"/>
        </authorList>
    </citation>
    <scope>IDENTIFICATION</scope>
    <source>
        <strain evidence="9">breed Abyssinian</strain>
    </source>
</reference>
<evidence type="ECO:0000256" key="4">
    <source>
        <dbReference type="ARBA" id="ARBA00023054"/>
    </source>
</evidence>
<feature type="region of interest" description="Disordered" evidence="7">
    <location>
        <begin position="303"/>
        <end position="353"/>
    </location>
</feature>
<dbReference type="Ensembl" id="ENSFCTT00005082834.1">
    <property type="protein sequence ID" value="ENSFCTP00005057101.1"/>
    <property type="gene ID" value="ENSFCTG00005029483.1"/>
</dbReference>
<evidence type="ECO:0000256" key="5">
    <source>
        <dbReference type="ARBA" id="ARBA00023134"/>
    </source>
</evidence>
<sequence length="778" mass="86071">MKDFPDLSLVRGLRETLTALKLPATSARPAAGAGKKRSFRAAARLCPGRQVRQGGRAVPTPAAEPRPARLARPARPHGWGGASAAAPARRGPHKGPAAGRVGAAPPAPGPALPSRFAVCSPGRGRRPPRPAPWPPRLLLLLLRLRPLPSLQHPPPSPPSPLPVPPQNQSRGRQANPAPHDTACARTRADGGAVYGGSVSACCSRLSAVHTWLCRRRVVASAAAAFPTTRMKRPKLKKASKRMTCHKRYKIQKKVREHHRKLRKEAKKQGRKKPRKDPGVPNSAPFKEALLREAELRKQRLEELKQQQKLDRQKEQEKKRKLETNPGVKASNLEPVNEEFGQRKAKNKAKAGKQNPKKLYCQELKKVIEASDVVLEVLDARDPLGCRCPQVEEAIVQGGQKKLVLVLNKSDLVPKENLENWLNYLKKELPTVVFRASTNLKDKGKIIKHLKLKKRAPFKNEVCVGKEGLWKLLRSFQETYSKAIRVGVIGFPNVGKSSIINSLKQERICNVGVSMGLTRCMQVVTLDKQITVIDSPSCIVSPLNSASTLALRSPASIEMVKPVEAASAILSQADARQVVLKFTVPDFKNPLEFFTLLAQRRGLHQKGGSPNVEGAAKLMWSEWTGASLGYYCHPPTSWTPSPHFNEGIMTDMKQGFNLEELEKNNAHSIHSIRGPRSARSILFQSSGLTNGIIEEKDIPEELPRQKEKQQEEGEDHNDLDSDQESVDEEADEESLAMVPAEETWALPEEFQADESAQSYISDKMTEEEDDAYDFSTDYV</sequence>
<reference evidence="9 10" key="1">
    <citation type="submission" date="2021-02" db="EMBL/GenBank/DDBJ databases">
        <title>Safari Cat Assemblies.</title>
        <authorList>
            <person name="Bredemeyer K.R."/>
            <person name="Murphy W.J."/>
        </authorList>
    </citation>
    <scope>NUCLEOTIDE SEQUENCE [LARGE SCALE GENOMIC DNA]</scope>
</reference>
<feature type="compositionally biased region" description="Pro residues" evidence="7">
    <location>
        <begin position="151"/>
        <end position="165"/>
    </location>
</feature>
<gene>
    <name evidence="9" type="primary">GNL3</name>
</gene>
<keyword evidence="10" id="KW-1185">Reference proteome</keyword>
<evidence type="ECO:0000256" key="6">
    <source>
        <dbReference type="ARBA" id="ARBA00023242"/>
    </source>
</evidence>
<feature type="region of interest" description="Disordered" evidence="7">
    <location>
        <begin position="691"/>
        <end position="778"/>
    </location>
</feature>
<keyword evidence="6" id="KW-0539">Nucleus</keyword>
<feature type="compositionally biased region" description="Acidic residues" evidence="7">
    <location>
        <begin position="719"/>
        <end position="733"/>
    </location>
</feature>
<reference evidence="9" key="2">
    <citation type="submission" date="2025-08" db="UniProtKB">
        <authorList>
            <consortium name="Ensembl"/>
        </authorList>
    </citation>
    <scope>IDENTIFICATION</scope>
    <source>
        <strain evidence="9">breed Abyssinian</strain>
    </source>
</reference>
<dbReference type="InterPro" id="IPR030378">
    <property type="entry name" value="G_CP_dom"/>
</dbReference>
<feature type="region of interest" description="Disordered" evidence="7">
    <location>
        <begin position="250"/>
        <end position="285"/>
    </location>
</feature>
<feature type="compositionally biased region" description="Basic residues" evidence="7">
    <location>
        <begin position="250"/>
        <end position="274"/>
    </location>
</feature>